<dbReference type="Proteomes" id="UP001470230">
    <property type="component" value="Unassembled WGS sequence"/>
</dbReference>
<reference evidence="1 2" key="1">
    <citation type="submission" date="2024-04" db="EMBL/GenBank/DDBJ databases">
        <title>Tritrichomonas musculus Genome.</title>
        <authorList>
            <person name="Alves-Ferreira E."/>
            <person name="Grigg M."/>
            <person name="Lorenzi H."/>
            <person name="Galac M."/>
        </authorList>
    </citation>
    <scope>NUCLEOTIDE SEQUENCE [LARGE SCALE GENOMIC DNA]</scope>
    <source>
        <strain evidence="1 2">EAF2021</strain>
    </source>
</reference>
<sequence>MNKDNAFDDIFQYLIKEETKTAEIIGLIYPPKEVFIPKFLIHDKCKYLINKISSNSFINCNIDSIQFDNESKLETIEKNCFYSSIQIIQNLPSTAQLQEGWCCGIKELKNITINSNERYKYYEGKFLLSKSNPKSDIFDILEFARRDIKTAIIPSFIKYISSYSFQYCEELVSIQFQDDSQLQRIGSFAFQFSKIEKIDIPVNLKEICDNAFHECSYLKEVNIPKDSKIEKIGYSAFLYTKMVSFIIPSYITNLCEGWFQGSNLFRIQIRLNSKKNKIIIPYENQFLISKSNPNNDDFDVLHYAHNNIIDVKIPAFIKRIAGYVFDRYLTFSSRKIESIEFTCDSQLQSIGPYACAHSNIRIISFPCHLKQIEHHAFYECRDLQIVKFQKNCELEKIGKYCFFDSFIQIITIPPSLKKIGSGSFSNCIYLKKICVPKNSELEIISSKAFEGSTLNSISIPSNIIKLKENWCKSTANLNCLNIIQNKIQNISFYENKLIIGKSDFKSDIFDVLYFAKRDIKTASIPPFIKRIASSAFEKCKQLNSVDFPPNSQLQFIDDFAFSSSSIHRIIIPKTVIRIGTECFLNCSKLKYVDIQNNCKLQLIEKNSFSKSSIQCFLVPQHVKEICKYAFNDCSDLCIIEICEKSELSAIKSHSFFGCDKLILMIDPKLIKLLKNFF</sequence>
<evidence type="ECO:0000313" key="2">
    <source>
        <dbReference type="Proteomes" id="UP001470230"/>
    </source>
</evidence>
<organism evidence="1 2">
    <name type="scientific">Tritrichomonas musculus</name>
    <dbReference type="NCBI Taxonomy" id="1915356"/>
    <lineage>
        <taxon>Eukaryota</taxon>
        <taxon>Metamonada</taxon>
        <taxon>Parabasalia</taxon>
        <taxon>Tritrichomonadida</taxon>
        <taxon>Tritrichomonadidae</taxon>
        <taxon>Tritrichomonas</taxon>
    </lineage>
</organism>
<name>A0ABR2JDX2_9EUKA</name>
<evidence type="ECO:0000313" key="1">
    <source>
        <dbReference type="EMBL" id="KAK8875621.1"/>
    </source>
</evidence>
<comment type="caution">
    <text evidence="1">The sequence shown here is derived from an EMBL/GenBank/DDBJ whole genome shotgun (WGS) entry which is preliminary data.</text>
</comment>
<dbReference type="EMBL" id="JAPFFF010000012">
    <property type="protein sequence ID" value="KAK8875621.1"/>
    <property type="molecule type" value="Genomic_DNA"/>
</dbReference>
<keyword evidence="2" id="KW-1185">Reference proteome</keyword>
<dbReference type="SUPFAM" id="SSF52058">
    <property type="entry name" value="L domain-like"/>
    <property type="match status" value="3"/>
</dbReference>
<dbReference type="PANTHER" id="PTHR45661:SF3">
    <property type="entry name" value="IG-LIKE DOMAIN-CONTAINING PROTEIN"/>
    <property type="match status" value="1"/>
</dbReference>
<proteinExistence type="predicted"/>
<gene>
    <name evidence="1" type="ORF">M9Y10_005790</name>
</gene>
<dbReference type="InterPro" id="IPR053139">
    <property type="entry name" value="Surface_bspA-like"/>
</dbReference>
<dbReference type="PANTHER" id="PTHR45661">
    <property type="entry name" value="SURFACE ANTIGEN"/>
    <property type="match status" value="1"/>
</dbReference>
<protein>
    <submittedName>
        <fullName evidence="1">Uncharacterized protein</fullName>
    </submittedName>
</protein>
<dbReference type="Gene3D" id="3.80.10.10">
    <property type="entry name" value="Ribonuclease Inhibitor"/>
    <property type="match status" value="4"/>
</dbReference>
<dbReference type="InterPro" id="IPR032675">
    <property type="entry name" value="LRR_dom_sf"/>
</dbReference>
<dbReference type="Pfam" id="PF13306">
    <property type="entry name" value="LRR_5"/>
    <property type="match status" value="4"/>
</dbReference>
<accession>A0ABR2JDX2</accession>
<dbReference type="InterPro" id="IPR026906">
    <property type="entry name" value="LRR_5"/>
</dbReference>